<reference evidence="2" key="1">
    <citation type="submission" date="2020-01" db="EMBL/GenBank/DDBJ databases">
        <authorList>
            <person name="Mishra B."/>
        </authorList>
    </citation>
    <scope>NUCLEOTIDE SEQUENCE [LARGE SCALE GENOMIC DNA]</scope>
</reference>
<dbReference type="AlphaFoldDB" id="A0A6D2JAP5"/>
<name>A0A6D2JAP5_9BRAS</name>
<evidence type="ECO:0000313" key="3">
    <source>
        <dbReference type="Proteomes" id="UP000467841"/>
    </source>
</evidence>
<evidence type="ECO:0000259" key="1">
    <source>
        <dbReference type="Pfam" id="PF13456"/>
    </source>
</evidence>
<dbReference type="GO" id="GO:0004523">
    <property type="term" value="F:RNA-DNA hybrid ribonuclease activity"/>
    <property type="evidence" value="ECO:0007669"/>
    <property type="project" value="InterPro"/>
</dbReference>
<evidence type="ECO:0000313" key="2">
    <source>
        <dbReference type="EMBL" id="CAA7036811.1"/>
    </source>
</evidence>
<dbReference type="GO" id="GO:0003676">
    <property type="term" value="F:nucleic acid binding"/>
    <property type="evidence" value="ECO:0007669"/>
    <property type="project" value="InterPro"/>
</dbReference>
<keyword evidence="3" id="KW-1185">Reference proteome</keyword>
<accession>A0A6D2JAP5</accession>
<comment type="caution">
    <text evidence="2">The sequence shown here is derived from an EMBL/GenBank/DDBJ whole genome shotgun (WGS) entry which is preliminary data.</text>
</comment>
<dbReference type="Proteomes" id="UP000467841">
    <property type="component" value="Unassembled WGS sequence"/>
</dbReference>
<gene>
    <name evidence="2" type="ORF">MERR_LOCUS24046</name>
</gene>
<dbReference type="EMBL" id="CACVBM020001164">
    <property type="protein sequence ID" value="CAA7036811.1"/>
    <property type="molecule type" value="Genomic_DNA"/>
</dbReference>
<organism evidence="2 3">
    <name type="scientific">Microthlaspi erraticum</name>
    <dbReference type="NCBI Taxonomy" id="1685480"/>
    <lineage>
        <taxon>Eukaryota</taxon>
        <taxon>Viridiplantae</taxon>
        <taxon>Streptophyta</taxon>
        <taxon>Embryophyta</taxon>
        <taxon>Tracheophyta</taxon>
        <taxon>Spermatophyta</taxon>
        <taxon>Magnoliopsida</taxon>
        <taxon>eudicotyledons</taxon>
        <taxon>Gunneridae</taxon>
        <taxon>Pentapetalae</taxon>
        <taxon>rosids</taxon>
        <taxon>malvids</taxon>
        <taxon>Brassicales</taxon>
        <taxon>Brassicaceae</taxon>
        <taxon>Coluteocarpeae</taxon>
        <taxon>Microthlaspi</taxon>
    </lineage>
</organism>
<proteinExistence type="predicted"/>
<dbReference type="InterPro" id="IPR002156">
    <property type="entry name" value="RNaseH_domain"/>
</dbReference>
<dbReference type="OrthoDB" id="1306118at2759"/>
<dbReference type="Pfam" id="PF13456">
    <property type="entry name" value="RVT_3"/>
    <property type="match status" value="1"/>
</dbReference>
<feature type="domain" description="RNase H type-1" evidence="1">
    <location>
        <begin position="2"/>
        <end position="56"/>
    </location>
</feature>
<protein>
    <recommendedName>
        <fullName evidence="1">RNase H type-1 domain-containing protein</fullName>
    </recommendedName>
</protein>
<sequence length="127" mass="14135">MVFETDCSDVVKMVSKREEWPAFAILLDEVDRCKMGFTSFSIVHIPMTNNTKADKMICNACESDEIEGEEEGYFYCQKCGVRGEGIIGTAVNDDDLIGGTRGALYQQANARRLPPQLIDAPQQPIHT</sequence>